<keyword evidence="4 7" id="KW-0175">Coiled coil</keyword>
<evidence type="ECO:0000256" key="1">
    <source>
        <dbReference type="ARBA" id="ARBA00004245"/>
    </source>
</evidence>
<dbReference type="Gene3D" id="2.30.29.30">
    <property type="entry name" value="Pleckstrin-homology domain (PH domain)/Phosphotyrosine-binding domain (PTB)"/>
    <property type="match status" value="2"/>
</dbReference>
<feature type="coiled-coil region" evidence="7">
    <location>
        <begin position="1136"/>
        <end position="1209"/>
    </location>
</feature>
<feature type="compositionally biased region" description="Polar residues" evidence="8">
    <location>
        <begin position="580"/>
        <end position="589"/>
    </location>
</feature>
<evidence type="ECO:0000256" key="8">
    <source>
        <dbReference type="SAM" id="MobiDB-lite"/>
    </source>
</evidence>
<name>A0A3B4FIQ0_9CICH</name>
<dbReference type="CDD" id="cd01236">
    <property type="entry name" value="PH_RIP"/>
    <property type="match status" value="1"/>
</dbReference>
<feature type="compositionally biased region" description="Basic and acidic residues" evidence="8">
    <location>
        <begin position="334"/>
        <end position="350"/>
    </location>
</feature>
<dbReference type="PANTHER" id="PTHR17271:SF12">
    <property type="entry name" value="MYOSIN PHOSPHATASE RHO-INTERACTING PROTEIN ISOFORM X1"/>
    <property type="match status" value="1"/>
</dbReference>
<dbReference type="Ensembl" id="ENSPNYT00000010642.1">
    <property type="protein sequence ID" value="ENSPNYP00000010387.1"/>
    <property type="gene ID" value="ENSPNYG00000007826.1"/>
</dbReference>
<feature type="region of interest" description="Disordered" evidence="8">
    <location>
        <begin position="152"/>
        <end position="193"/>
    </location>
</feature>
<evidence type="ECO:0000256" key="7">
    <source>
        <dbReference type="SAM" id="Coils"/>
    </source>
</evidence>
<evidence type="ECO:0000256" key="3">
    <source>
        <dbReference type="ARBA" id="ARBA00022553"/>
    </source>
</evidence>
<organism evidence="10">
    <name type="scientific">Pundamilia nyererei</name>
    <dbReference type="NCBI Taxonomy" id="303518"/>
    <lineage>
        <taxon>Eukaryota</taxon>
        <taxon>Metazoa</taxon>
        <taxon>Chordata</taxon>
        <taxon>Craniata</taxon>
        <taxon>Vertebrata</taxon>
        <taxon>Euteleostomi</taxon>
        <taxon>Actinopterygii</taxon>
        <taxon>Neopterygii</taxon>
        <taxon>Teleostei</taxon>
        <taxon>Neoteleostei</taxon>
        <taxon>Acanthomorphata</taxon>
        <taxon>Ovalentaria</taxon>
        <taxon>Cichlomorphae</taxon>
        <taxon>Cichliformes</taxon>
        <taxon>Cichlidae</taxon>
        <taxon>African cichlids</taxon>
        <taxon>Pseudocrenilabrinae</taxon>
        <taxon>Haplochromini</taxon>
        <taxon>Pundamilia</taxon>
    </lineage>
</organism>
<feature type="coiled-coil region" evidence="7">
    <location>
        <begin position="816"/>
        <end position="843"/>
    </location>
</feature>
<feature type="compositionally biased region" description="Low complexity" evidence="8">
    <location>
        <begin position="226"/>
        <end position="239"/>
    </location>
</feature>
<dbReference type="InterPro" id="IPR039597">
    <property type="entry name" value="M-RIP_PH"/>
</dbReference>
<dbReference type="FunFam" id="2.30.29.30:FF:000133">
    <property type="entry name" value="myosin phosphatase Rho-interacting protein isoform X1"/>
    <property type="match status" value="1"/>
</dbReference>
<feature type="coiled-coil region" evidence="7">
    <location>
        <begin position="732"/>
        <end position="759"/>
    </location>
</feature>
<dbReference type="CDD" id="cd13275">
    <property type="entry name" value="PH_M-RIP"/>
    <property type="match status" value="1"/>
</dbReference>
<keyword evidence="2" id="KW-0963">Cytoplasm</keyword>
<feature type="coiled-coil region" evidence="7">
    <location>
        <begin position="1507"/>
        <end position="1581"/>
    </location>
</feature>
<evidence type="ECO:0000256" key="4">
    <source>
        <dbReference type="ARBA" id="ARBA00023054"/>
    </source>
</evidence>
<dbReference type="SUPFAM" id="SSF50729">
    <property type="entry name" value="PH domain-like"/>
    <property type="match status" value="2"/>
</dbReference>
<evidence type="ECO:0000256" key="2">
    <source>
        <dbReference type="ARBA" id="ARBA00022490"/>
    </source>
</evidence>
<feature type="compositionally biased region" description="Polar residues" evidence="8">
    <location>
        <begin position="316"/>
        <end position="332"/>
    </location>
</feature>
<dbReference type="PROSITE" id="PS50003">
    <property type="entry name" value="PH_DOMAIN"/>
    <property type="match status" value="2"/>
</dbReference>
<feature type="coiled-coil region" evidence="7">
    <location>
        <begin position="1008"/>
        <end position="1076"/>
    </location>
</feature>
<keyword evidence="6" id="KW-0206">Cytoskeleton</keyword>
<feature type="domain" description="PH" evidence="9">
    <location>
        <begin position="455"/>
        <end position="551"/>
    </location>
</feature>
<keyword evidence="5" id="KW-0009">Actin-binding</keyword>
<feature type="region of interest" description="Disordered" evidence="8">
    <location>
        <begin position="554"/>
        <end position="614"/>
    </location>
</feature>
<proteinExistence type="predicted"/>
<feature type="compositionally biased region" description="Basic and acidic residues" evidence="8">
    <location>
        <begin position="358"/>
        <end position="374"/>
    </location>
</feature>
<evidence type="ECO:0000256" key="6">
    <source>
        <dbReference type="ARBA" id="ARBA00023212"/>
    </source>
</evidence>
<evidence type="ECO:0000256" key="5">
    <source>
        <dbReference type="ARBA" id="ARBA00023203"/>
    </source>
</evidence>
<dbReference type="Pfam" id="PF00169">
    <property type="entry name" value="PH"/>
    <property type="match status" value="2"/>
</dbReference>
<feature type="region of interest" description="Disordered" evidence="8">
    <location>
        <begin position="215"/>
        <end position="374"/>
    </location>
</feature>
<feature type="domain" description="PH" evidence="9">
    <location>
        <begin position="43"/>
        <end position="150"/>
    </location>
</feature>
<comment type="subcellular location">
    <subcellularLocation>
        <location evidence="1">Cytoplasm</location>
        <location evidence="1">Cytoskeleton</location>
    </subcellularLocation>
</comment>
<feature type="region of interest" description="Disordered" evidence="8">
    <location>
        <begin position="629"/>
        <end position="693"/>
    </location>
</feature>
<feature type="compositionally biased region" description="Basic and acidic residues" evidence="8">
    <location>
        <begin position="645"/>
        <end position="660"/>
    </location>
</feature>
<feature type="compositionally biased region" description="Basic and acidic residues" evidence="8">
    <location>
        <begin position="390"/>
        <end position="400"/>
    </location>
</feature>
<protein>
    <submittedName>
        <fullName evidence="10">Myosin phosphatase Rho-interacting protein-like</fullName>
    </submittedName>
</protein>
<dbReference type="GeneTree" id="ENSGT00940000164958"/>
<keyword evidence="3" id="KW-0597">Phosphoprotein</keyword>
<reference evidence="10" key="1">
    <citation type="submission" date="2023-09" db="UniProtKB">
        <authorList>
            <consortium name="Ensembl"/>
        </authorList>
    </citation>
    <scope>IDENTIFICATION</scope>
</reference>
<dbReference type="InterPro" id="IPR052223">
    <property type="entry name" value="Actin_Cytoskeleton_Reg"/>
</dbReference>
<evidence type="ECO:0000259" key="9">
    <source>
        <dbReference type="PROSITE" id="PS50003"/>
    </source>
</evidence>
<accession>A0A3B4FIQ0</accession>
<feature type="region of interest" description="Disordered" evidence="8">
    <location>
        <begin position="390"/>
        <end position="434"/>
    </location>
</feature>
<dbReference type="PANTHER" id="PTHR17271">
    <property type="entry name" value="PLECKSTRIN HOMOLOGY PH DOMAIN-CONTAINING PROTEIN"/>
    <property type="match status" value="1"/>
</dbReference>
<dbReference type="GO" id="GO:0015629">
    <property type="term" value="C:actin cytoskeleton"/>
    <property type="evidence" value="ECO:0007669"/>
    <property type="project" value="TreeGrafter"/>
</dbReference>
<sequence>MSTAKENPCRKFQANFFNKSKCQNCFKPRELHLLTDQDLTQAKPIYGGWLCLAPEGTDFDNPMQRSRKWQRRFFVLYEHGCLRFALDESPSTLPQGTVNMNLCTDVIDAEPKTGQKNSLCIITPDQEYYIRGENKEIINGWSEQLIVYPRTNKQNQKKKRKVEPATSQEPGPAKVAVTGSGIPEAEKVPDSSSIIWQEELNQREAEGAAVWTAAELPSGSPLPPTGDSASAAQASDAGSVNGDEVDRGSLPLHGSTPQPPSDLLSPTGSCSSLGGIPRCLSPAPSDPFPSGSSLLSNGSHISGSVSSLDSDASGSTVTSTDSHPATQRSGHSYSHHDTPRSRRLEAEARKAEKRSRFRSPDRQEREAVFSPERSRSGVIEKLEALELENPEKMEVEESGRSRVRQGRSEHRRFQREEQRQDVGQGLDFPSTLPPLRRAKSLDRRTTESVMTPDLLNFKKGWMVKLDEQGQWKKYWFVLTDHSLRYYKDSIAEEASDLDGEIDLSTCYNVTEYQAQRNYGFQIHTQEGVHTLSAMTAGIRRNWIQAVMKNVRPSTAPDVASSTEDHGSFSPLEGLVRPDVTQDSPSSEASSVDKEATSGVNKSRARERRREGRSKTFDWAEFRPIAQALAQQRAQEAESLQADMGELERSRRREERRKRYENVTSSDPASVKEGGRTDDERGDEPPGSLGPVSLERQQMVEEVIEEHWRQVEKTPMREERRVPLPTAVQPRETVELEQLLESYKQGIEDLKAQLKSCHKQLLDSNKHKQELEIQLRMALEREQDDRSGYISPLEQPLGLEADVTPQMKRPELVSSQAQSLTKKYQETKELLKLQELKKRNMQAQLGLSLSHLPIKDPYFSESHKTSILEGPPPELVQKPVSFLIQDTTEAIQELEDLTHDNPLTLKELAKVLKLHSCNQDTAEKHQLQKLLETWKHQQELENETIKKSLARAGESIRKYEARLLTMEDMVGKVHKQSFESLKGSYSLLSKTENYSESSDETIGMLSQRIELLTSENGALKQRCQEIINQLTEADREIDRLKAELISQQGGKQHHLVLEELKRLKAELAENQANAIDREYYERELNEKSLRLHEALVTLEELGSILKDTEKKLQLREATLKGLGFQGDYEDDELNPEKEQLQELLEASEAKLFETKSSLQTTEQHCMELEARNSQLVELNQKIEKVSREKLEEAENEIRVLREKLVMSMSTDEKDAESVEAEEKHVDDKGLLMKVVQEFEMRSASMNQVVEMLEQVDVDVESMLGELKSTLFSSSEEETFYPSGKDASFVLKGEFWSQLLGTTVAKSKEDGQSLDRGVEEQMMAEKSLMLLIRRICSQADVGSDRVTDLGSMYSWLDNETNALILKQLKEILEEKSQRFKQIASSLKLDKDDKLHSLALASFGQQTQSSEHLRESLKEAYISYLIIRLNVQYEKGLKKKEEEVKMPAVNCPNCPKLREVASGLQSKLADLQSQLSEAYLKAAPGSQTLIQIEGESIASVDKTIELHDMIAEHRKELREVKDGYEQEVDKLRQEIAKANETLRLRSEENVKEIDSLTNCMENLKEQHERERSRLLERFDREMEELRSMMNLATAGRNETDDNVPLDHALTLKERIQELVTQVSVMTEEMRRREEQGDVTILRLKYEKDLENLKATCERGFAAMEESHQKVIDELQKKHQRELENLKEEKERLLAEETAATIAAIEAMKNAHRTELEKELEKARKANNNTENADIEEIRRQHEEELCSFQREIEVLSEQYSQKCLENAHLAQALEAERQALRQCQRENQELNAHNQELNNRLAAEITKMRSMTSEDGVGDTNTTIQGKELYELEVMLRVKESEVQYLKQEINSLKDELQAAQRDKKYATDKYKDIYTELSIVKAKAERDLGRLRDQLQLAHEALGEPALEEVERGGYDIMKSKSNPDILKMAAAAAKRSERTMRSKSLKEGLTAEQRLHLFENKDTKEF</sequence>
<dbReference type="GO" id="GO:0051015">
    <property type="term" value="F:actin filament binding"/>
    <property type="evidence" value="ECO:0007669"/>
    <property type="project" value="TreeGrafter"/>
</dbReference>
<feature type="compositionally biased region" description="Low complexity" evidence="8">
    <location>
        <begin position="629"/>
        <end position="641"/>
    </location>
</feature>
<dbReference type="InterPro" id="IPR011993">
    <property type="entry name" value="PH-like_dom_sf"/>
</dbReference>
<dbReference type="InterPro" id="IPR001849">
    <property type="entry name" value="PH_domain"/>
</dbReference>
<dbReference type="SMART" id="SM00233">
    <property type="entry name" value="PH"/>
    <property type="match status" value="2"/>
</dbReference>
<evidence type="ECO:0000313" key="10">
    <source>
        <dbReference type="Ensembl" id="ENSPNYP00000010387.1"/>
    </source>
</evidence>
<dbReference type="STRING" id="303518.ENSPNYP00000010387"/>
<feature type="coiled-coil region" evidence="7">
    <location>
        <begin position="1661"/>
        <end position="1899"/>
    </location>
</feature>
<feature type="compositionally biased region" description="Low complexity" evidence="8">
    <location>
        <begin position="296"/>
        <end position="315"/>
    </location>
</feature>
<feature type="compositionally biased region" description="Basic residues" evidence="8">
    <location>
        <begin position="401"/>
        <end position="413"/>
    </location>
</feature>